<organism evidence="4">
    <name type="scientific">Perkinsus marinus (strain ATCC 50983 / TXsc)</name>
    <dbReference type="NCBI Taxonomy" id="423536"/>
    <lineage>
        <taxon>Eukaryota</taxon>
        <taxon>Sar</taxon>
        <taxon>Alveolata</taxon>
        <taxon>Perkinsozoa</taxon>
        <taxon>Perkinsea</taxon>
        <taxon>Perkinsida</taxon>
        <taxon>Perkinsidae</taxon>
        <taxon>Perkinsus</taxon>
    </lineage>
</organism>
<feature type="compositionally biased region" description="Low complexity" evidence="2">
    <location>
        <begin position="1154"/>
        <end position="1167"/>
    </location>
</feature>
<dbReference type="AlphaFoldDB" id="C5KHR1"/>
<feature type="compositionally biased region" description="Basic and acidic residues" evidence="2">
    <location>
        <begin position="455"/>
        <end position="465"/>
    </location>
</feature>
<feature type="compositionally biased region" description="Basic residues" evidence="2">
    <location>
        <begin position="1135"/>
        <end position="1151"/>
    </location>
</feature>
<feature type="coiled-coil region" evidence="1">
    <location>
        <begin position="832"/>
        <end position="859"/>
    </location>
</feature>
<accession>C5KHR1</accession>
<dbReference type="InParanoid" id="C5KHR1"/>
<feature type="compositionally biased region" description="Polar residues" evidence="2">
    <location>
        <begin position="1118"/>
        <end position="1130"/>
    </location>
</feature>
<feature type="region of interest" description="Disordered" evidence="2">
    <location>
        <begin position="959"/>
        <end position="987"/>
    </location>
</feature>
<evidence type="ECO:0000313" key="4">
    <source>
        <dbReference type="Proteomes" id="UP000007800"/>
    </source>
</evidence>
<gene>
    <name evidence="3" type="ORF">Pmar_PMAR003586</name>
</gene>
<feature type="compositionally biased region" description="Basic and acidic residues" evidence="2">
    <location>
        <begin position="1046"/>
        <end position="1066"/>
    </location>
</feature>
<dbReference type="EMBL" id="GG673069">
    <property type="protein sequence ID" value="EER16123.1"/>
    <property type="molecule type" value="Genomic_DNA"/>
</dbReference>
<feature type="compositionally biased region" description="Basic and acidic residues" evidence="2">
    <location>
        <begin position="238"/>
        <end position="250"/>
    </location>
</feature>
<feature type="region of interest" description="Disordered" evidence="2">
    <location>
        <begin position="1025"/>
        <end position="1074"/>
    </location>
</feature>
<dbReference type="Proteomes" id="UP000007800">
    <property type="component" value="Unassembled WGS sequence"/>
</dbReference>
<feature type="region of interest" description="Disordered" evidence="2">
    <location>
        <begin position="212"/>
        <end position="418"/>
    </location>
</feature>
<evidence type="ECO:0000313" key="3">
    <source>
        <dbReference type="EMBL" id="EER16123.1"/>
    </source>
</evidence>
<dbReference type="RefSeq" id="XP_002784327.1">
    <property type="nucleotide sequence ID" value="XM_002784281.1"/>
</dbReference>
<feature type="compositionally biased region" description="Polar residues" evidence="2">
    <location>
        <begin position="798"/>
        <end position="819"/>
    </location>
</feature>
<evidence type="ECO:0000256" key="2">
    <source>
        <dbReference type="SAM" id="MobiDB-lite"/>
    </source>
</evidence>
<feature type="compositionally biased region" description="Polar residues" evidence="2">
    <location>
        <begin position="251"/>
        <end position="277"/>
    </location>
</feature>
<feature type="compositionally biased region" description="Basic residues" evidence="2">
    <location>
        <begin position="1168"/>
        <end position="1177"/>
    </location>
</feature>
<keyword evidence="1" id="KW-0175">Coiled coil</keyword>
<protein>
    <submittedName>
        <fullName evidence="3">Uncharacterized protein</fullName>
    </submittedName>
</protein>
<feature type="compositionally biased region" description="Polar residues" evidence="2">
    <location>
        <begin position="286"/>
        <end position="320"/>
    </location>
</feature>
<feature type="region of interest" description="Disordered" evidence="2">
    <location>
        <begin position="546"/>
        <end position="826"/>
    </location>
</feature>
<evidence type="ECO:0000256" key="1">
    <source>
        <dbReference type="SAM" id="Coils"/>
    </source>
</evidence>
<feature type="region of interest" description="Disordered" evidence="2">
    <location>
        <begin position="440"/>
        <end position="465"/>
    </location>
</feature>
<feature type="compositionally biased region" description="Basic and acidic residues" evidence="2">
    <location>
        <begin position="1210"/>
        <end position="1234"/>
    </location>
</feature>
<proteinExistence type="predicted"/>
<reference evidence="3 4" key="1">
    <citation type="submission" date="2008-07" db="EMBL/GenBank/DDBJ databases">
        <authorList>
            <person name="El-Sayed N."/>
            <person name="Caler E."/>
            <person name="Inman J."/>
            <person name="Amedeo P."/>
            <person name="Hass B."/>
            <person name="Wortman J."/>
        </authorList>
    </citation>
    <scope>NUCLEOTIDE SEQUENCE [LARGE SCALE GENOMIC DNA]</scope>
    <source>
        <strain evidence="4">ATCC 50983 / TXsc</strain>
    </source>
</reference>
<dbReference type="OrthoDB" id="459330at2759"/>
<feature type="region of interest" description="Disordered" evidence="2">
    <location>
        <begin position="1093"/>
        <end position="1234"/>
    </location>
</feature>
<keyword evidence="4" id="KW-1185">Reference proteome</keyword>
<feature type="compositionally biased region" description="Acidic residues" evidence="2">
    <location>
        <begin position="977"/>
        <end position="987"/>
    </location>
</feature>
<dbReference type="GeneID" id="9061185"/>
<feature type="compositionally biased region" description="Acidic residues" evidence="2">
    <location>
        <begin position="1189"/>
        <end position="1206"/>
    </location>
</feature>
<feature type="compositionally biased region" description="Basic and acidic residues" evidence="2">
    <location>
        <begin position="564"/>
        <end position="794"/>
    </location>
</feature>
<feature type="compositionally biased region" description="Polar residues" evidence="2">
    <location>
        <begin position="356"/>
        <end position="365"/>
    </location>
</feature>
<name>C5KHR1_PERM5</name>
<feature type="compositionally biased region" description="Low complexity" evidence="2">
    <location>
        <begin position="398"/>
        <end position="418"/>
    </location>
</feature>
<sequence length="1266" mass="138032">MSVSAQTEVVSKAAKACLEAISGESPDRRRDRRRRGLAANQAACTEAKRVRIGASLMQRAKEREMAQLKERLGRLMETYETKFGQYVAIMTELTVHSQRDCYADKRLEIYEEMALEDEPLLMDALADAISFTNLARNAYLLSAFKKIAALYGKMRPHAETIRSIREGKVLTALRTQTGIDENAIANDETLEGEDTEVGSAATSMLTSAVGGSQIGVDEQEDPSTPVGDDPIVTPSNRSDSDEPYTPRENLHITTSSGGDSEEPNTSIGDHNSTTPSIKNGVGEEPVSSQDRPITTSSSLSGVDEPSTSPREHSITTQLSGSDIEEPSSSHGDRIVITQSSRGGIEDPLTSGEDGLITTTPSNQSGVDEPSFALGQDYPHGVDPGITSQLRQSGGDGLSVSSRYSSSSSTPSESSSDESCGFLQDHILITSLGPTMVGEADWPSSVPGGSHSMSRPVEKVSSDDEQKKLEAHKKSLNKTVKRMRSMLNLVVESIASAEIEDVILAEQETNLDAASECNAYITYARCLLQQEEEEAERRLLDAELSDAELSDAASDTSRPGMIRSDTGRSDRSSPDMLRSDTGRTDSSRPDMLRSDTGRTDSSRPDMLRSDTGRTDSSRPDMLRSDTGRTDSSRPDMLRSDTGRTDSSRPDMLRSDTGRTDSSRPDMLRSDTGRTDSSRPDMLRSDTGRTDSSRPDMLRSDTGRTDSSRPDMLRSDTGRTDSSRPDMLRSDTGRTDSSRPDMLRSDTGRTDSSRPDMLRSDTGRSDRSSPEMLRLDTGRSDRSSPDMMRPDTDRLDAGTFSPTSGSNGVDSEGEQSNLSAETHSKVPPNVWLANKDALQDCESSQNQLEEATREFGSLSAAVHRRGVALTKKIQSYLWEDSEVPPDDPLAQAEEDSIEVAKNAHRETIGVVGWLSGALERIPHTPEHSWELTTTDVRDALHFLPTKVEKLVNSYVAHQDSFKEASRDDEEAAEVVLDPEGQEEAEEETVWEMEGNEWEEAEGDEEGIGEETPEGTDVRLALDKLPSQFEGTRPPASRAATIEPMASEEAVRARAEVRSSSYEKSKTLGEESDTFHPAQVVWLVLRGVYARLAGQVGESHVGGTSGRKKKSKGAISGKKSAPTNRCSGSSATPTAPKGGRKTRMSPREKSRRVGKASVTTSPRPTGTGRRVTQKRVRPSRAGKQACKIVAEEFTEEDDNDSAQEDETAEAQEGIERIQSREGDSEITRTDIEDDHSPEAAADRLGEEINELGDFVVKLQKASEVELREK</sequence>